<dbReference type="dictyBase" id="DDB_G0290673"/>
<dbReference type="EMBL" id="AAFI02000164">
    <property type="protein sequence ID" value="EAL62197.1"/>
    <property type="molecule type" value="Genomic_DNA"/>
</dbReference>
<protein>
    <submittedName>
        <fullName evidence="2">Uncharacterized protein</fullName>
    </submittedName>
</protein>
<dbReference type="Proteomes" id="UP000002195">
    <property type="component" value="Unassembled WGS sequence"/>
</dbReference>
<evidence type="ECO:0000256" key="1">
    <source>
        <dbReference type="SAM" id="Phobius"/>
    </source>
</evidence>
<dbReference type="AlphaFoldDB" id="Q54FT7"/>
<keyword evidence="1" id="KW-0472">Membrane</keyword>
<dbReference type="PaxDb" id="44689-DDB0219585"/>
<keyword evidence="1" id="KW-1133">Transmembrane helix</keyword>
<keyword evidence="1" id="KW-0812">Transmembrane</keyword>
<dbReference type="InParanoid" id="Q54FT7"/>
<comment type="caution">
    <text evidence="2">The sequence shown here is derived from an EMBL/GenBank/DDBJ whole genome shotgun (WGS) entry which is preliminary data.</text>
</comment>
<dbReference type="SMR" id="Q54FT7"/>
<sequence length="352" mass="41904">MNTKEYYRNKNLKLLFLNFLEASSFSSLFIVFYFSKIEYVTLSIMLFLGSLFFFTRLLVILFHFHVVWPLLVNSKHLEYNNLTEINDKLNEINLDSNKVQIYFNGKDSNFEKYANIRLKNLICNKSTILPSIDQILNYSNNSNINNSNNNNTEFEKKINYINIKFKFNYSSNLIPNILEEFIKKYPNELIWPNRELFEIEKIGFNNNYLLCCTKPSNYSFKLRKVLNVKSILFGVSWFYYYFSFYRNSNFNDIIIEKSIDSTFQQLFLDMEYNKILYDIGKQLISVHNEQFKTKQQDDEEKKEIAIVDDSVLDIKQNIKDSLVDIVIIDDQNCKQKTTIYDFPLIESNNPIC</sequence>
<evidence type="ECO:0000313" key="2">
    <source>
        <dbReference type="EMBL" id="EAL62197.1"/>
    </source>
</evidence>
<reference evidence="2 3" key="1">
    <citation type="journal article" date="2005" name="Nature">
        <title>The genome of the social amoeba Dictyostelium discoideum.</title>
        <authorList>
            <consortium name="The Dictyostelium discoideum Sequencing Consortium"/>
            <person name="Eichinger L."/>
            <person name="Pachebat J.A."/>
            <person name="Glockner G."/>
            <person name="Rajandream M.A."/>
            <person name="Sucgang R."/>
            <person name="Berriman M."/>
            <person name="Song J."/>
            <person name="Olsen R."/>
            <person name="Szafranski K."/>
            <person name="Xu Q."/>
            <person name="Tunggal B."/>
            <person name="Kummerfeld S."/>
            <person name="Madera M."/>
            <person name="Konfortov B.A."/>
            <person name="Rivero F."/>
            <person name="Bankier A.T."/>
            <person name="Lehmann R."/>
            <person name="Hamlin N."/>
            <person name="Davies R."/>
            <person name="Gaudet P."/>
            <person name="Fey P."/>
            <person name="Pilcher K."/>
            <person name="Chen G."/>
            <person name="Saunders D."/>
            <person name="Sodergren E."/>
            <person name="Davis P."/>
            <person name="Kerhornou A."/>
            <person name="Nie X."/>
            <person name="Hall N."/>
            <person name="Anjard C."/>
            <person name="Hemphill L."/>
            <person name="Bason N."/>
            <person name="Farbrother P."/>
            <person name="Desany B."/>
            <person name="Just E."/>
            <person name="Morio T."/>
            <person name="Rost R."/>
            <person name="Churcher C."/>
            <person name="Cooper J."/>
            <person name="Haydock S."/>
            <person name="van Driessche N."/>
            <person name="Cronin A."/>
            <person name="Goodhead I."/>
            <person name="Muzny D."/>
            <person name="Mourier T."/>
            <person name="Pain A."/>
            <person name="Lu M."/>
            <person name="Harper D."/>
            <person name="Lindsay R."/>
            <person name="Hauser H."/>
            <person name="James K."/>
            <person name="Quiles M."/>
            <person name="Madan Babu M."/>
            <person name="Saito T."/>
            <person name="Buchrieser C."/>
            <person name="Wardroper A."/>
            <person name="Felder M."/>
            <person name="Thangavelu M."/>
            <person name="Johnson D."/>
            <person name="Knights A."/>
            <person name="Loulseged H."/>
            <person name="Mungall K."/>
            <person name="Oliver K."/>
            <person name="Price C."/>
            <person name="Quail M.A."/>
            <person name="Urushihara H."/>
            <person name="Hernandez J."/>
            <person name="Rabbinowitsch E."/>
            <person name="Steffen D."/>
            <person name="Sanders M."/>
            <person name="Ma J."/>
            <person name="Kohara Y."/>
            <person name="Sharp S."/>
            <person name="Simmonds M."/>
            <person name="Spiegler S."/>
            <person name="Tivey A."/>
            <person name="Sugano S."/>
            <person name="White B."/>
            <person name="Walker D."/>
            <person name="Woodward J."/>
            <person name="Winckler T."/>
            <person name="Tanaka Y."/>
            <person name="Shaulsky G."/>
            <person name="Schleicher M."/>
            <person name="Weinstock G."/>
            <person name="Rosenthal A."/>
            <person name="Cox E.C."/>
            <person name="Chisholm R.L."/>
            <person name="Gibbs R."/>
            <person name="Loomis W.F."/>
            <person name="Platzer M."/>
            <person name="Kay R.R."/>
            <person name="Williams J."/>
            <person name="Dear P.H."/>
            <person name="Noegel A.A."/>
            <person name="Barrell B."/>
            <person name="Kuspa A."/>
        </authorList>
    </citation>
    <scope>NUCLEOTIDE SEQUENCE [LARGE SCALE GENOMIC DNA]</scope>
    <source>
        <strain evidence="2 3">AX4</strain>
    </source>
</reference>
<dbReference type="KEGG" id="ddi:DDB_G0290673"/>
<dbReference type="GeneID" id="8627751"/>
<dbReference type="RefSeq" id="XP_635680.1">
    <property type="nucleotide sequence ID" value="XM_630588.1"/>
</dbReference>
<feature type="transmembrane region" description="Helical" evidence="1">
    <location>
        <begin position="12"/>
        <end position="34"/>
    </location>
</feature>
<feature type="transmembrane region" description="Helical" evidence="1">
    <location>
        <begin position="40"/>
        <end position="68"/>
    </location>
</feature>
<name>Q54FT7_DICDI</name>
<dbReference type="HOGENOM" id="CLU_788523_0_0_1"/>
<feature type="transmembrane region" description="Helical" evidence="1">
    <location>
        <begin position="225"/>
        <end position="242"/>
    </location>
</feature>
<proteinExistence type="predicted"/>
<keyword evidence="3" id="KW-1185">Reference proteome</keyword>
<dbReference type="VEuPathDB" id="AmoebaDB:DDB_G0290673"/>
<accession>Q54FT7</accession>
<organism evidence="2 3">
    <name type="scientific">Dictyostelium discoideum</name>
    <name type="common">Social amoeba</name>
    <dbReference type="NCBI Taxonomy" id="44689"/>
    <lineage>
        <taxon>Eukaryota</taxon>
        <taxon>Amoebozoa</taxon>
        <taxon>Evosea</taxon>
        <taxon>Eumycetozoa</taxon>
        <taxon>Dictyostelia</taxon>
        <taxon>Dictyosteliales</taxon>
        <taxon>Dictyosteliaceae</taxon>
        <taxon>Dictyostelium</taxon>
    </lineage>
</organism>
<evidence type="ECO:0000313" key="3">
    <source>
        <dbReference type="Proteomes" id="UP000002195"/>
    </source>
</evidence>
<gene>
    <name evidence="2" type="ORF">DDB_G0290673</name>
</gene>